<dbReference type="CDD" id="cd01189">
    <property type="entry name" value="INT_ICEBs1_C_like"/>
    <property type="match status" value="1"/>
</dbReference>
<evidence type="ECO:0000259" key="5">
    <source>
        <dbReference type="PROSITE" id="PS51898"/>
    </source>
</evidence>
<evidence type="ECO:0000256" key="3">
    <source>
        <dbReference type="ARBA" id="ARBA00023172"/>
    </source>
</evidence>
<dbReference type="InterPro" id="IPR022000">
    <property type="entry name" value="Min27-like_integrase_DNA_bind"/>
</dbReference>
<evidence type="ECO:0000313" key="8">
    <source>
        <dbReference type="Proteomes" id="UP000241803"/>
    </source>
</evidence>
<evidence type="ECO:0000256" key="4">
    <source>
        <dbReference type="PROSITE-ProRule" id="PRU01248"/>
    </source>
</evidence>
<sequence length="411" mass="47530">MKKLPTGVEIHSGKLRIWFMFRGKRCRESLYSPPTPRNIKIAFEKRTSVCHAIRLGTFDYLEWFPHSTNHQDMVNINTLTVKGLFERWLTLKRIEVTEATLTNYHNRLKQTLAYLDPELLVSHLTQEHILDLRMALLSTCSASTVNTYMRTIKGVLSFAITNEYCSPRVISGIKDLKQSKSPPTPLSRDEFFRLIEACKNEQDKHLWALAVYTGLRHGELMALAWEDIDLNKGLIYVKRNLTLKGIFKLPKTTAGERVINLLDPAIKALIKQKPLTYMMLPESITVQQREHGKIEIETVHFVFSPRVTATKETKSYYFHTSIHDKWTAAIRRARIAYRKPYQTRHTFACWMLSAGANPTFIAKQMGHSSAKEIYQTYGDWVSEHTQNQLDVLNKKYGENAPKMPLKTNKLM</sequence>
<dbReference type="InterPro" id="IPR010998">
    <property type="entry name" value="Integrase_recombinase_N"/>
</dbReference>
<evidence type="ECO:0000256" key="1">
    <source>
        <dbReference type="ARBA" id="ARBA00022908"/>
    </source>
</evidence>
<comment type="caution">
    <text evidence="7">The sequence shown here is derived from an EMBL/GenBank/DDBJ whole genome shotgun (WGS) entry which is preliminary data.</text>
</comment>
<dbReference type="EMBL" id="PYOC01000002">
    <property type="protein sequence ID" value="PSV48356.1"/>
    <property type="molecule type" value="Genomic_DNA"/>
</dbReference>
<keyword evidence="2 4" id="KW-0238">DNA-binding</keyword>
<dbReference type="AlphaFoldDB" id="A0A2T3LAI8"/>
<gene>
    <name evidence="7" type="ORF">C9J47_07470</name>
</gene>
<dbReference type="GO" id="GO:0015074">
    <property type="term" value="P:DNA integration"/>
    <property type="evidence" value="ECO:0007669"/>
    <property type="project" value="UniProtKB-KW"/>
</dbReference>
<dbReference type="Pfam" id="PF12167">
    <property type="entry name" value="Arm-DNA-bind_2"/>
    <property type="match status" value="1"/>
</dbReference>
<dbReference type="PANTHER" id="PTHR30349">
    <property type="entry name" value="PHAGE INTEGRASE-RELATED"/>
    <property type="match status" value="1"/>
</dbReference>
<dbReference type="PANTHER" id="PTHR30349:SF36">
    <property type="entry name" value="PROPHAGE INTEGRASE INTR-RELATED"/>
    <property type="match status" value="1"/>
</dbReference>
<dbReference type="RefSeq" id="WP_107252961.1">
    <property type="nucleotide sequence ID" value="NZ_PYOC01000002.1"/>
</dbReference>
<dbReference type="PROSITE" id="PS51898">
    <property type="entry name" value="TYR_RECOMBINASE"/>
    <property type="match status" value="1"/>
</dbReference>
<accession>A0A2T3LAI8</accession>
<evidence type="ECO:0000256" key="2">
    <source>
        <dbReference type="ARBA" id="ARBA00023125"/>
    </source>
</evidence>
<evidence type="ECO:0000313" key="7">
    <source>
        <dbReference type="EMBL" id="PSV48356.1"/>
    </source>
</evidence>
<dbReference type="GO" id="GO:0006310">
    <property type="term" value="P:DNA recombination"/>
    <property type="evidence" value="ECO:0007669"/>
    <property type="project" value="UniProtKB-KW"/>
</dbReference>
<keyword evidence="3" id="KW-0233">DNA recombination</keyword>
<dbReference type="InterPro" id="IPR002104">
    <property type="entry name" value="Integrase_catalytic"/>
</dbReference>
<reference evidence="7 8" key="1">
    <citation type="submission" date="2018-03" db="EMBL/GenBank/DDBJ databases">
        <title>Whole genome sequencing of Histamine producing bacteria.</title>
        <authorList>
            <person name="Butler K."/>
        </authorList>
    </citation>
    <scope>NUCLEOTIDE SEQUENCE [LARGE SCALE GENOMIC DNA]</scope>
    <source>
        <strain evidence="7 8">ATCC 19614</strain>
    </source>
</reference>
<dbReference type="InterPro" id="IPR011010">
    <property type="entry name" value="DNA_brk_join_enz"/>
</dbReference>
<name>A0A2T3LAI8_9GAMM</name>
<keyword evidence="8" id="KW-1185">Reference proteome</keyword>
<proteinExistence type="predicted"/>
<keyword evidence="1" id="KW-0229">DNA integration</keyword>
<dbReference type="PROSITE" id="PS51900">
    <property type="entry name" value="CB"/>
    <property type="match status" value="1"/>
</dbReference>
<dbReference type="InterPro" id="IPR050090">
    <property type="entry name" value="Tyrosine_recombinase_XerCD"/>
</dbReference>
<dbReference type="Proteomes" id="UP000241803">
    <property type="component" value="Unassembled WGS sequence"/>
</dbReference>
<evidence type="ECO:0000259" key="6">
    <source>
        <dbReference type="PROSITE" id="PS51900"/>
    </source>
</evidence>
<dbReference type="SUPFAM" id="SSF56349">
    <property type="entry name" value="DNA breaking-rejoining enzymes"/>
    <property type="match status" value="1"/>
</dbReference>
<dbReference type="InterPro" id="IPR044068">
    <property type="entry name" value="CB"/>
</dbReference>
<dbReference type="Pfam" id="PF00589">
    <property type="entry name" value="Phage_integrase"/>
    <property type="match status" value="1"/>
</dbReference>
<dbReference type="Gene3D" id="1.10.443.10">
    <property type="entry name" value="Intergrase catalytic core"/>
    <property type="match status" value="1"/>
</dbReference>
<organism evidence="7 8">
    <name type="scientific">Photobacterium indicum</name>
    <dbReference type="NCBI Taxonomy" id="81447"/>
    <lineage>
        <taxon>Bacteria</taxon>
        <taxon>Pseudomonadati</taxon>
        <taxon>Pseudomonadota</taxon>
        <taxon>Gammaproteobacteria</taxon>
        <taxon>Vibrionales</taxon>
        <taxon>Vibrionaceae</taxon>
        <taxon>Photobacterium</taxon>
    </lineage>
</organism>
<dbReference type="GO" id="GO:0003677">
    <property type="term" value="F:DNA binding"/>
    <property type="evidence" value="ECO:0007669"/>
    <property type="project" value="UniProtKB-UniRule"/>
</dbReference>
<feature type="domain" description="Tyr recombinase" evidence="5">
    <location>
        <begin position="181"/>
        <end position="390"/>
    </location>
</feature>
<dbReference type="Gene3D" id="1.10.150.130">
    <property type="match status" value="1"/>
</dbReference>
<protein>
    <submittedName>
        <fullName evidence="7">Integrase</fullName>
    </submittedName>
</protein>
<dbReference type="InterPro" id="IPR013762">
    <property type="entry name" value="Integrase-like_cat_sf"/>
</dbReference>
<feature type="domain" description="Core-binding (CB)" evidence="6">
    <location>
        <begin position="79"/>
        <end position="160"/>
    </location>
</feature>